<protein>
    <submittedName>
        <fullName evidence="1">Uncharacterized protein</fullName>
    </submittedName>
</protein>
<dbReference type="RefSeq" id="WP_155465219.1">
    <property type="nucleotide sequence ID" value="NZ_WNKY01000020.1"/>
</dbReference>
<proteinExistence type="predicted"/>
<keyword evidence="2" id="KW-1185">Reference proteome</keyword>
<reference evidence="1 2" key="1">
    <citation type="submission" date="2019-11" db="EMBL/GenBank/DDBJ databases">
        <title>Type strains purchased from KCTC, JCM and DSMZ.</title>
        <authorList>
            <person name="Lu H."/>
        </authorList>
    </citation>
    <scope>NUCLEOTIDE SEQUENCE [LARGE SCALE GENOMIC DNA]</scope>
    <source>
        <strain evidence="1 2">KCTC 22382</strain>
    </source>
</reference>
<organism evidence="1 2">
    <name type="scientific">Duganella radicis</name>
    <dbReference type="NCBI Taxonomy" id="551988"/>
    <lineage>
        <taxon>Bacteria</taxon>
        <taxon>Pseudomonadati</taxon>
        <taxon>Pseudomonadota</taxon>
        <taxon>Betaproteobacteria</taxon>
        <taxon>Burkholderiales</taxon>
        <taxon>Oxalobacteraceae</taxon>
        <taxon>Telluria group</taxon>
        <taxon>Duganella</taxon>
    </lineage>
</organism>
<dbReference type="OrthoDB" id="9803459at2"/>
<accession>A0A6L6PLK2</accession>
<evidence type="ECO:0000313" key="2">
    <source>
        <dbReference type="Proteomes" id="UP000475582"/>
    </source>
</evidence>
<comment type="caution">
    <text evidence="1">The sequence shown here is derived from an EMBL/GenBank/DDBJ whole genome shotgun (WGS) entry which is preliminary data.</text>
</comment>
<dbReference type="EMBL" id="WNKY01000020">
    <property type="protein sequence ID" value="MTV39511.1"/>
    <property type="molecule type" value="Genomic_DNA"/>
</dbReference>
<dbReference type="Proteomes" id="UP000475582">
    <property type="component" value="Unassembled WGS sequence"/>
</dbReference>
<evidence type="ECO:0000313" key="1">
    <source>
        <dbReference type="EMBL" id="MTV39511.1"/>
    </source>
</evidence>
<name>A0A6L6PLK2_9BURK</name>
<sequence>MDDDFWKPRENLKQQFHERLNEMSGTDLAKECIEAFFDLEGAKSWRPDKVALGEVAKVIDLGLVISILKQTNLQKDYQDQINESLKTKEDIPRDLWSELLVATLMKHMEASVQFVPRGASKTADLSCNWDGQPCFDVEVTRGKMKAWHQAVQQGLNDFVDALAPGDVDWHIACFVSDASDKEILTKCFAAAARLKPGERAEQEGLWSVTAIPLADRDSIVGGQSSGLYAPTWWPQQEAGFFINGSLLNGKGNPVVALRSLVPLTSYMNPIKRKAEHGQHTGGRPYVIALDASELPRATTRLPADIELDFPIWTHVSGVLIFSPLFYITSRTKEFKFRLLANPHAEWPMTKELLELSLATSHEVKFEICV</sequence>
<dbReference type="AlphaFoldDB" id="A0A6L6PLK2"/>
<gene>
    <name evidence="1" type="ORF">GM676_18250</name>
</gene>